<comment type="similarity">
    <text evidence="4">Belongs to the Cob(I)alamin adenosyltransferase family.</text>
</comment>
<name>A0A1Y5F1G2_9BACT</name>
<dbReference type="EC" id="2.5.1.17" evidence="4"/>
<comment type="pathway">
    <text evidence="4">Cofactor biosynthesis; adenosylcobalamin biosynthesis; adenosylcobalamin from cob(II)yrinate a,c-diamide: step 2/7.</text>
</comment>
<evidence type="ECO:0000313" key="7">
    <source>
        <dbReference type="Proteomes" id="UP000196531"/>
    </source>
</evidence>
<evidence type="ECO:0000256" key="2">
    <source>
        <dbReference type="ARBA" id="ARBA00022741"/>
    </source>
</evidence>
<reference evidence="7" key="1">
    <citation type="journal article" date="2017" name="Proc. Natl. Acad. Sci. U.S.A.">
        <title>Simulation of Deepwater Horizon oil plume reveals substrate specialization within a complex community of hydrocarbon-degraders.</title>
        <authorList>
            <person name="Hu P."/>
            <person name="Dubinsky E.A."/>
            <person name="Probst A.J."/>
            <person name="Wang J."/>
            <person name="Sieber C.M.K."/>
            <person name="Tom L.M."/>
            <person name="Gardinali P."/>
            <person name="Banfield J.F."/>
            <person name="Atlas R.M."/>
            <person name="Andersen G.L."/>
        </authorList>
    </citation>
    <scope>NUCLEOTIDE SEQUENCE [LARGE SCALE GENOMIC DNA]</scope>
</reference>
<evidence type="ECO:0000259" key="5">
    <source>
        <dbReference type="Pfam" id="PF01923"/>
    </source>
</evidence>
<dbReference type="GO" id="GO:0009236">
    <property type="term" value="P:cobalamin biosynthetic process"/>
    <property type="evidence" value="ECO:0007669"/>
    <property type="project" value="UniProtKB-UniRule"/>
</dbReference>
<dbReference type="EMBL" id="MAAO01000016">
    <property type="protein sequence ID" value="OUR92875.1"/>
    <property type="molecule type" value="Genomic_DNA"/>
</dbReference>
<protein>
    <recommendedName>
        <fullName evidence="4">Corrinoid adenosyltransferase</fullName>
        <ecNumber evidence="4">2.5.1.17</ecNumber>
    </recommendedName>
    <alternativeName>
        <fullName evidence="4">Cob(II)alamin adenosyltransferase</fullName>
    </alternativeName>
    <alternativeName>
        <fullName evidence="4">Cob(II)yrinic acid a,c-diamide adenosyltransferase</fullName>
    </alternativeName>
    <alternativeName>
        <fullName evidence="4">Cobinamide/cobalamin adenosyltransferase</fullName>
    </alternativeName>
</protein>
<gene>
    <name evidence="6" type="ORF">A9Q84_20400</name>
</gene>
<comment type="catalytic activity">
    <reaction evidence="4">
        <text>2 cob(II)alamin + reduced [electron-transfer flavoprotein] + 2 ATP = 2 adenosylcob(III)alamin + 2 triphosphate + oxidized [electron-transfer flavoprotein] + 3 H(+)</text>
        <dbReference type="Rhea" id="RHEA:28671"/>
        <dbReference type="Rhea" id="RHEA-COMP:10685"/>
        <dbReference type="Rhea" id="RHEA-COMP:10686"/>
        <dbReference type="ChEBI" id="CHEBI:15378"/>
        <dbReference type="ChEBI" id="CHEBI:16304"/>
        <dbReference type="ChEBI" id="CHEBI:18036"/>
        <dbReference type="ChEBI" id="CHEBI:18408"/>
        <dbReference type="ChEBI" id="CHEBI:30616"/>
        <dbReference type="ChEBI" id="CHEBI:57692"/>
        <dbReference type="ChEBI" id="CHEBI:58307"/>
        <dbReference type="EC" id="2.5.1.17"/>
    </reaction>
</comment>
<keyword evidence="3 4" id="KW-0067">ATP-binding</keyword>
<evidence type="ECO:0000256" key="3">
    <source>
        <dbReference type="ARBA" id="ARBA00022840"/>
    </source>
</evidence>
<dbReference type="Gene3D" id="1.20.1200.10">
    <property type="entry name" value="Cobalamin adenosyltransferase-like"/>
    <property type="match status" value="1"/>
</dbReference>
<dbReference type="InterPro" id="IPR016030">
    <property type="entry name" value="CblAdoTrfase-like"/>
</dbReference>
<dbReference type="InterPro" id="IPR036451">
    <property type="entry name" value="CblAdoTrfase-like_sf"/>
</dbReference>
<accession>A0A1Y5F1G2</accession>
<comment type="catalytic activity">
    <reaction evidence="4">
        <text>2 cob(II)yrinate a,c diamide + reduced [electron-transfer flavoprotein] + 2 ATP = 2 adenosylcob(III)yrinate a,c-diamide + 2 triphosphate + oxidized [electron-transfer flavoprotein] + 3 H(+)</text>
        <dbReference type="Rhea" id="RHEA:11528"/>
        <dbReference type="Rhea" id="RHEA-COMP:10685"/>
        <dbReference type="Rhea" id="RHEA-COMP:10686"/>
        <dbReference type="ChEBI" id="CHEBI:15378"/>
        <dbReference type="ChEBI" id="CHEBI:18036"/>
        <dbReference type="ChEBI" id="CHEBI:30616"/>
        <dbReference type="ChEBI" id="CHEBI:57692"/>
        <dbReference type="ChEBI" id="CHEBI:58307"/>
        <dbReference type="ChEBI" id="CHEBI:58503"/>
        <dbReference type="ChEBI" id="CHEBI:58537"/>
        <dbReference type="EC" id="2.5.1.17"/>
    </reaction>
</comment>
<proteinExistence type="inferred from homology"/>
<keyword evidence="1 4" id="KW-0808">Transferase</keyword>
<dbReference type="UniPathway" id="UPA00148">
    <property type="reaction ID" value="UER00233"/>
</dbReference>
<dbReference type="GO" id="GO:0005524">
    <property type="term" value="F:ATP binding"/>
    <property type="evidence" value="ECO:0007669"/>
    <property type="project" value="UniProtKB-UniRule"/>
</dbReference>
<dbReference type="GO" id="GO:0008817">
    <property type="term" value="F:corrinoid adenosyltransferase activity"/>
    <property type="evidence" value="ECO:0007669"/>
    <property type="project" value="UniProtKB-UniRule"/>
</dbReference>
<dbReference type="NCBIfam" id="TIGR00636">
    <property type="entry name" value="PduO_Nterm"/>
    <property type="match status" value="1"/>
</dbReference>
<dbReference type="Proteomes" id="UP000196531">
    <property type="component" value="Unassembled WGS sequence"/>
</dbReference>
<dbReference type="AlphaFoldDB" id="A0A1Y5F1G2"/>
<keyword evidence="2 4" id="KW-0547">Nucleotide-binding</keyword>
<comment type="caution">
    <text evidence="6">The sequence shown here is derived from an EMBL/GenBank/DDBJ whole genome shotgun (WGS) entry which is preliminary data.</text>
</comment>
<sequence>MTDKSKVYTRSGDKGLTGLVGGTRVSKGDSRIHIYGEVDELNAQLGVVISMIETSDLDSSSLGVPLLLEIQHNLFVIGSNFACEKERRGSFSLPEITDVDVKKIEDAIDDLDGKLTPLKHFVLPGGHVISSNLHVSRTVCRRVERYASSYESQNQGELPQESLKYLNRLSDYFFVLSRMVNNVGGVKEIYWIP</sequence>
<evidence type="ECO:0000256" key="1">
    <source>
        <dbReference type="ARBA" id="ARBA00022679"/>
    </source>
</evidence>
<dbReference type="PANTHER" id="PTHR12213:SF0">
    <property type="entry name" value="CORRINOID ADENOSYLTRANSFERASE MMAB"/>
    <property type="match status" value="1"/>
</dbReference>
<evidence type="ECO:0000313" key="6">
    <source>
        <dbReference type="EMBL" id="OUR92875.1"/>
    </source>
</evidence>
<dbReference type="Pfam" id="PF01923">
    <property type="entry name" value="Cob_adeno_trans"/>
    <property type="match status" value="1"/>
</dbReference>
<feature type="domain" description="Cobalamin adenosyltransferase-like" evidence="5">
    <location>
        <begin position="7"/>
        <end position="179"/>
    </location>
</feature>
<dbReference type="InterPro" id="IPR029499">
    <property type="entry name" value="PduO-typ"/>
</dbReference>
<dbReference type="PANTHER" id="PTHR12213">
    <property type="entry name" value="CORRINOID ADENOSYLTRANSFERASE"/>
    <property type="match status" value="1"/>
</dbReference>
<evidence type="ECO:0000256" key="4">
    <source>
        <dbReference type="RuleBase" id="RU366026"/>
    </source>
</evidence>
<organism evidence="6 7">
    <name type="scientific">Halobacteriovorax marinus</name>
    <dbReference type="NCBI Taxonomy" id="97084"/>
    <lineage>
        <taxon>Bacteria</taxon>
        <taxon>Pseudomonadati</taxon>
        <taxon>Bdellovibrionota</taxon>
        <taxon>Bacteriovoracia</taxon>
        <taxon>Bacteriovoracales</taxon>
        <taxon>Halobacteriovoraceae</taxon>
        <taxon>Halobacteriovorax</taxon>
    </lineage>
</organism>
<keyword evidence="4" id="KW-0169">Cobalamin biosynthesis</keyword>
<dbReference type="SUPFAM" id="SSF89028">
    <property type="entry name" value="Cobalamin adenosyltransferase-like"/>
    <property type="match status" value="1"/>
</dbReference>